<dbReference type="SUPFAM" id="SSF48317">
    <property type="entry name" value="Acid phosphatase/Vanadium-dependent haloperoxidase"/>
    <property type="match status" value="1"/>
</dbReference>
<feature type="transmembrane region" description="Helical" evidence="1">
    <location>
        <begin position="163"/>
        <end position="181"/>
    </location>
</feature>
<reference evidence="3 4" key="1">
    <citation type="submission" date="2016-10" db="EMBL/GenBank/DDBJ databases">
        <authorList>
            <person name="de Groot N.N."/>
        </authorList>
    </citation>
    <scope>NUCLEOTIDE SEQUENCE [LARGE SCALE GENOMIC DNA]</scope>
    <source>
        <strain>GEY</strain>
        <strain evidence="4">DSM 9560</strain>
    </source>
</reference>
<dbReference type="OrthoDB" id="9789113at2"/>
<dbReference type="Gene3D" id="1.20.144.10">
    <property type="entry name" value="Phosphatidic acid phosphatase type 2/haloperoxidase"/>
    <property type="match status" value="1"/>
</dbReference>
<dbReference type="CDD" id="cd03395">
    <property type="entry name" value="PAP2_like_4"/>
    <property type="match status" value="1"/>
</dbReference>
<evidence type="ECO:0000313" key="4">
    <source>
        <dbReference type="Proteomes" id="UP000199513"/>
    </source>
</evidence>
<feature type="transmembrane region" description="Helical" evidence="1">
    <location>
        <begin position="27"/>
        <end position="48"/>
    </location>
</feature>
<keyword evidence="1" id="KW-0472">Membrane</keyword>
<sequence length="189" mass="21670">MLENLDKIDKAIFLFLNSLHQDWLDSIMQLVTSTTAWIPFYVLIVFFLFWKFKKYALSILIAIGLSITLADQFTSSLMKPIFQRPRPCYDEEIENQVYNYVGCGGRYGFASSHAANTFALATLFWAVGRSLEERKKIAWTMFLWASLVSYSRIYVGVHYLGDILAGALVGAGGAYLIYWVFKKLKIKPF</sequence>
<feature type="transmembrane region" description="Helical" evidence="1">
    <location>
        <begin position="139"/>
        <end position="157"/>
    </location>
</feature>
<evidence type="ECO:0000259" key="2">
    <source>
        <dbReference type="SMART" id="SM00014"/>
    </source>
</evidence>
<dbReference type="SMART" id="SM00014">
    <property type="entry name" value="acidPPc"/>
    <property type="match status" value="1"/>
</dbReference>
<gene>
    <name evidence="3" type="ORF">SAMN04488541_1007120</name>
</gene>
<accession>A0A1I2DPY4</accession>
<keyword evidence="4" id="KW-1185">Reference proteome</keyword>
<dbReference type="InterPro" id="IPR036938">
    <property type="entry name" value="PAP2/HPO_sf"/>
</dbReference>
<evidence type="ECO:0000256" key="1">
    <source>
        <dbReference type="SAM" id="Phobius"/>
    </source>
</evidence>
<dbReference type="AlphaFoldDB" id="A0A1I2DPY4"/>
<feature type="domain" description="Phosphatidic acid phosphatase type 2/haloperoxidase" evidence="2">
    <location>
        <begin position="59"/>
        <end position="178"/>
    </location>
</feature>
<evidence type="ECO:0000313" key="3">
    <source>
        <dbReference type="EMBL" id="SFE82565.1"/>
    </source>
</evidence>
<dbReference type="PANTHER" id="PTHR14969:SF13">
    <property type="entry name" value="AT30094P"/>
    <property type="match status" value="1"/>
</dbReference>
<dbReference type="Proteomes" id="UP000199513">
    <property type="component" value="Unassembled WGS sequence"/>
</dbReference>
<name>A0A1I2DPY4_9BACT</name>
<organism evidence="3 4">
    <name type="scientific">Thermoflexibacter ruber</name>
    <dbReference type="NCBI Taxonomy" id="1003"/>
    <lineage>
        <taxon>Bacteria</taxon>
        <taxon>Pseudomonadati</taxon>
        <taxon>Bacteroidota</taxon>
        <taxon>Cytophagia</taxon>
        <taxon>Cytophagales</taxon>
        <taxon>Thermoflexibacteraceae</taxon>
        <taxon>Thermoflexibacter</taxon>
    </lineage>
</organism>
<proteinExistence type="predicted"/>
<dbReference type="STRING" id="1003.SAMN04488541_1007120"/>
<dbReference type="PANTHER" id="PTHR14969">
    <property type="entry name" value="SPHINGOSINE-1-PHOSPHATE PHOSPHOHYDROLASE"/>
    <property type="match status" value="1"/>
</dbReference>
<keyword evidence="1" id="KW-0812">Transmembrane</keyword>
<dbReference type="RefSeq" id="WP_091541616.1">
    <property type="nucleotide sequence ID" value="NZ_FONY01000007.1"/>
</dbReference>
<dbReference type="Pfam" id="PF01569">
    <property type="entry name" value="PAP2"/>
    <property type="match status" value="1"/>
</dbReference>
<dbReference type="EMBL" id="FONY01000007">
    <property type="protein sequence ID" value="SFE82565.1"/>
    <property type="molecule type" value="Genomic_DNA"/>
</dbReference>
<keyword evidence="1" id="KW-1133">Transmembrane helix</keyword>
<feature type="transmembrane region" description="Helical" evidence="1">
    <location>
        <begin position="107"/>
        <end position="127"/>
    </location>
</feature>
<dbReference type="InterPro" id="IPR000326">
    <property type="entry name" value="PAP2/HPO"/>
</dbReference>
<protein>
    <submittedName>
        <fullName evidence="3">Undecaprenyl-diphosphatase</fullName>
    </submittedName>
</protein>
<feature type="transmembrane region" description="Helical" evidence="1">
    <location>
        <begin position="55"/>
        <end position="74"/>
    </location>
</feature>